<proteinExistence type="predicted"/>
<name>A0A8S5S0D5_9CAUD</name>
<sequence length="55" mass="6020">MEAEPPVEEGIISPVSLRSKDFMYPSEAISEPATVISSTVSLNREEFEVVYTSLG</sequence>
<reference evidence="1" key="1">
    <citation type="journal article" date="2021" name="Proc. Natl. Acad. Sci. U.S.A.">
        <title>A Catalog of Tens of Thousands of Viruses from Human Metagenomes Reveals Hidden Associations with Chronic Diseases.</title>
        <authorList>
            <person name="Tisza M.J."/>
            <person name="Buck C.B."/>
        </authorList>
    </citation>
    <scope>NUCLEOTIDE SEQUENCE</scope>
    <source>
        <strain evidence="1">Ct8Lf7</strain>
    </source>
</reference>
<dbReference type="EMBL" id="BK032511">
    <property type="protein sequence ID" value="DAF44369.1"/>
    <property type="molecule type" value="Genomic_DNA"/>
</dbReference>
<accession>A0A8S5S0D5</accession>
<protein>
    <submittedName>
        <fullName evidence="1">Uncharacterized protein</fullName>
    </submittedName>
</protein>
<evidence type="ECO:0000313" key="1">
    <source>
        <dbReference type="EMBL" id="DAF44369.1"/>
    </source>
</evidence>
<organism evidence="1">
    <name type="scientific">Podoviridae sp. ct8Lf7</name>
    <dbReference type="NCBI Taxonomy" id="2827723"/>
    <lineage>
        <taxon>Viruses</taxon>
        <taxon>Duplodnaviria</taxon>
        <taxon>Heunggongvirae</taxon>
        <taxon>Uroviricota</taxon>
        <taxon>Caudoviricetes</taxon>
    </lineage>
</organism>